<evidence type="ECO:0000259" key="4">
    <source>
        <dbReference type="Pfam" id="PF24883"/>
    </source>
</evidence>
<keyword evidence="1" id="KW-0677">Repeat</keyword>
<proteinExistence type="predicted"/>
<dbReference type="PROSITE" id="PS50297">
    <property type="entry name" value="ANK_REP_REGION"/>
    <property type="match status" value="1"/>
</dbReference>
<dbReference type="Gene3D" id="3.40.50.300">
    <property type="entry name" value="P-loop containing nucleotide triphosphate hydrolases"/>
    <property type="match status" value="1"/>
</dbReference>
<accession>A0A167W7P6</accession>
<evidence type="ECO:0000256" key="3">
    <source>
        <dbReference type="SAM" id="MobiDB-lite"/>
    </source>
</evidence>
<organism evidence="5 6">
    <name type="scientific">Moelleriella libera RCEF 2490</name>
    <dbReference type="NCBI Taxonomy" id="1081109"/>
    <lineage>
        <taxon>Eukaryota</taxon>
        <taxon>Fungi</taxon>
        <taxon>Dikarya</taxon>
        <taxon>Ascomycota</taxon>
        <taxon>Pezizomycotina</taxon>
        <taxon>Sordariomycetes</taxon>
        <taxon>Hypocreomycetidae</taxon>
        <taxon>Hypocreales</taxon>
        <taxon>Clavicipitaceae</taxon>
        <taxon>Moelleriella</taxon>
    </lineage>
</organism>
<dbReference type="OrthoDB" id="194358at2759"/>
<sequence length="903" mass="98162">MGDDTGDASEAAPTRTSSVPVAGTASQEGTRGRQFNNFGGSQRTVEGHSFEASRDLYIETTEEDQLFKACLESLSFSHMDARQHDISQALPDTCDWFFQTTEFQEWQDRTDISHHNGVLWIKGKPGAGKSTLMKHVLAHCLKVFENHVVAAHFFNARGDPTEKSPLGMLRSLICQLVELNHAYRGRFLALFRKKQQRHGRKPWEWRDAELRDFLRSGLREIPATPVLLLVDALDECSEPGVRSVVELLEELSIDAAATSNVLRICLSSRHFPRIGMRLRQELVIEKVPEHDRDIKIYVRDKLAKQDGAIEQGICAKASGIFMWVVLVVAILNKAYDEGKVEAMHRKLEEMPGELEELFESLLSDDMPDKQETLLMLQFVLLAERSLAPPELFFAVRAESNPGGLDAWDKSAISDEDIKRRIICASRGLIEVRDRSAAVQFIHTTVKDFLFRNQRLQRLDPSLEANPIGISHDRLCICCLSCLKRNASIPMGLAPCDSNRSRFPFLEYAAVNILGHAEEAEKMGVSQDGVIQALRKGHCAFGWLTSLHSMIISHPTTIRDGGALLLVLSAWRGYSGLVNRILATGLDVEAPRKVFATALHAATLQGHLEVMNLLLAQGADVNALGGLYGTALQAASFEGSDAPAALLIARGADVNVQGGLFGTALQAASFVGNDALEALLMARGADVNVQCGLLGTALQAASFQGNYALAARLIARGADVNVQGGLLGNALQTASFRGWEKIVTLLLEQGGNINAQGGPLGTALQAAAAGGHRKVVVRLLAAKADVNAQCGFFGSALHAAAANREHRQEIEALLLEKGADASVEVGPYGFALATATRLFEGEHGFHGQDQLVSTALQAVVLTEAHGISQAAIARVERQYDNKAWGEPFGTPFYAALASRRNGLS</sequence>
<dbReference type="SUPFAM" id="SSF48403">
    <property type="entry name" value="Ankyrin repeat"/>
    <property type="match status" value="1"/>
</dbReference>
<dbReference type="InterPro" id="IPR002110">
    <property type="entry name" value="Ankyrin_rpt"/>
</dbReference>
<evidence type="ECO:0000256" key="2">
    <source>
        <dbReference type="PROSITE-ProRule" id="PRU00023"/>
    </source>
</evidence>
<comment type="caution">
    <text evidence="5">The sequence shown here is derived from an EMBL/GenBank/DDBJ whole genome shotgun (WGS) entry which is preliminary data.</text>
</comment>
<dbReference type="SUPFAM" id="SSF52540">
    <property type="entry name" value="P-loop containing nucleoside triphosphate hydrolases"/>
    <property type="match status" value="1"/>
</dbReference>
<dbReference type="InterPro" id="IPR036770">
    <property type="entry name" value="Ankyrin_rpt-contain_sf"/>
</dbReference>
<feature type="repeat" description="ANK" evidence="2">
    <location>
        <begin position="596"/>
        <end position="625"/>
    </location>
</feature>
<reference evidence="5 6" key="1">
    <citation type="journal article" date="2016" name="Genome Biol. Evol.">
        <title>Divergent and convergent evolution of fungal pathogenicity.</title>
        <authorList>
            <person name="Shang Y."/>
            <person name="Xiao G."/>
            <person name="Zheng P."/>
            <person name="Cen K."/>
            <person name="Zhan S."/>
            <person name="Wang C."/>
        </authorList>
    </citation>
    <scope>NUCLEOTIDE SEQUENCE [LARGE SCALE GENOMIC DNA]</scope>
    <source>
        <strain evidence="5 6">RCEF 2490</strain>
    </source>
</reference>
<dbReference type="Pfam" id="PF24883">
    <property type="entry name" value="NPHP3_N"/>
    <property type="match status" value="1"/>
</dbReference>
<name>A0A167W7P6_9HYPO</name>
<dbReference type="PANTHER" id="PTHR10039">
    <property type="entry name" value="AMELOGENIN"/>
    <property type="match status" value="1"/>
</dbReference>
<keyword evidence="6" id="KW-1185">Reference proteome</keyword>
<keyword evidence="2" id="KW-0040">ANK repeat</keyword>
<evidence type="ECO:0000256" key="1">
    <source>
        <dbReference type="ARBA" id="ARBA00022737"/>
    </source>
</evidence>
<feature type="compositionally biased region" description="Polar residues" evidence="3">
    <location>
        <begin position="14"/>
        <end position="44"/>
    </location>
</feature>
<dbReference type="EMBL" id="AZGY01000029">
    <property type="protein sequence ID" value="KZZ88496.1"/>
    <property type="molecule type" value="Genomic_DNA"/>
</dbReference>
<feature type="region of interest" description="Disordered" evidence="3">
    <location>
        <begin position="1"/>
        <end position="44"/>
    </location>
</feature>
<dbReference type="AlphaFoldDB" id="A0A167W7P6"/>
<dbReference type="InterPro" id="IPR027417">
    <property type="entry name" value="P-loop_NTPase"/>
</dbReference>
<protein>
    <submittedName>
        <fullName evidence="5">Ankyrin repeat-containing domain protein</fullName>
    </submittedName>
</protein>
<dbReference type="Pfam" id="PF12796">
    <property type="entry name" value="Ank_2"/>
    <property type="match status" value="2"/>
</dbReference>
<feature type="domain" description="Nephrocystin 3-like N-terminal" evidence="4">
    <location>
        <begin position="92"/>
        <end position="269"/>
    </location>
</feature>
<dbReference type="Proteomes" id="UP000078544">
    <property type="component" value="Unassembled WGS sequence"/>
</dbReference>
<evidence type="ECO:0000313" key="6">
    <source>
        <dbReference type="Proteomes" id="UP000078544"/>
    </source>
</evidence>
<evidence type="ECO:0000313" key="5">
    <source>
        <dbReference type="EMBL" id="KZZ88496.1"/>
    </source>
</evidence>
<dbReference type="InterPro" id="IPR056884">
    <property type="entry name" value="NPHP3-like_N"/>
</dbReference>
<gene>
    <name evidence="5" type="ORF">AAL_08054</name>
</gene>
<dbReference type="SMART" id="SM00248">
    <property type="entry name" value="ANK"/>
    <property type="match status" value="8"/>
</dbReference>
<dbReference type="STRING" id="1081109.A0A167W7P6"/>
<dbReference type="Gene3D" id="1.25.40.20">
    <property type="entry name" value="Ankyrin repeat-containing domain"/>
    <property type="match status" value="2"/>
</dbReference>
<dbReference type="PROSITE" id="PS50088">
    <property type="entry name" value="ANK_REPEAT"/>
    <property type="match status" value="1"/>
</dbReference>
<dbReference type="PANTHER" id="PTHR10039:SF5">
    <property type="entry name" value="NACHT DOMAIN-CONTAINING PROTEIN"/>
    <property type="match status" value="1"/>
</dbReference>